<evidence type="ECO:0000259" key="1">
    <source>
        <dbReference type="PROSITE" id="PS50851"/>
    </source>
</evidence>
<dbReference type="PANTHER" id="PTHR22617">
    <property type="entry name" value="CHEMOTAXIS SENSOR HISTIDINE KINASE-RELATED"/>
    <property type="match status" value="1"/>
</dbReference>
<dbReference type="GO" id="GO:0006935">
    <property type="term" value="P:chemotaxis"/>
    <property type="evidence" value="ECO:0007669"/>
    <property type="project" value="InterPro"/>
</dbReference>
<dbReference type="GO" id="GO:0007165">
    <property type="term" value="P:signal transduction"/>
    <property type="evidence" value="ECO:0007669"/>
    <property type="project" value="InterPro"/>
</dbReference>
<evidence type="ECO:0000313" key="3">
    <source>
        <dbReference type="Proteomes" id="UP000494245"/>
    </source>
</evidence>
<dbReference type="GO" id="GO:0005829">
    <property type="term" value="C:cytosol"/>
    <property type="evidence" value="ECO:0007669"/>
    <property type="project" value="TreeGrafter"/>
</dbReference>
<dbReference type="Proteomes" id="UP000494245">
    <property type="component" value="Unassembled WGS sequence"/>
</dbReference>
<organism evidence="2 3">
    <name type="scientific">Fundidesulfovibrio magnetotacticus</name>
    <dbReference type="NCBI Taxonomy" id="2730080"/>
    <lineage>
        <taxon>Bacteria</taxon>
        <taxon>Pseudomonadati</taxon>
        <taxon>Thermodesulfobacteriota</taxon>
        <taxon>Desulfovibrionia</taxon>
        <taxon>Desulfovibrionales</taxon>
        <taxon>Desulfovibrionaceae</taxon>
        <taxon>Fundidesulfovibrio</taxon>
    </lineage>
</organism>
<feature type="domain" description="CheW-like" evidence="1">
    <location>
        <begin position="9"/>
        <end position="153"/>
    </location>
</feature>
<dbReference type="Gene3D" id="2.30.30.40">
    <property type="entry name" value="SH3 Domains"/>
    <property type="match status" value="1"/>
</dbReference>
<dbReference type="Gene3D" id="2.40.50.180">
    <property type="entry name" value="CheA-289, Domain 4"/>
    <property type="match status" value="1"/>
</dbReference>
<dbReference type="RefSeq" id="WP_173082775.1">
    <property type="nucleotide sequence ID" value="NZ_BLTE01000005.1"/>
</dbReference>
<dbReference type="PANTHER" id="PTHR22617:SF41">
    <property type="entry name" value="CHEMOTAXIS SIGNAL TRANSDUCTION SYSTEM ADAPTOR PROTEIN CHEW"/>
    <property type="match status" value="1"/>
</dbReference>
<name>A0A6V8LLP9_9BACT</name>
<dbReference type="InterPro" id="IPR002545">
    <property type="entry name" value="CheW-lke_dom"/>
</dbReference>
<dbReference type="SUPFAM" id="SSF50341">
    <property type="entry name" value="CheW-like"/>
    <property type="match status" value="1"/>
</dbReference>
<dbReference type="InterPro" id="IPR039315">
    <property type="entry name" value="CheW"/>
</dbReference>
<gene>
    <name evidence="2" type="primary">cheW_2</name>
    <name evidence="2" type="ORF">NNJEOMEG_01426</name>
</gene>
<dbReference type="EMBL" id="BLTE01000005">
    <property type="protein sequence ID" value="GFK93592.1"/>
    <property type="molecule type" value="Genomic_DNA"/>
</dbReference>
<dbReference type="SMART" id="SM00260">
    <property type="entry name" value="CheW"/>
    <property type="match status" value="1"/>
</dbReference>
<comment type="caution">
    <text evidence="2">The sequence shown here is derived from an EMBL/GenBank/DDBJ whole genome shotgun (WGS) entry which is preliminary data.</text>
</comment>
<accession>A0A6V8LLP9</accession>
<dbReference type="Pfam" id="PF01584">
    <property type="entry name" value="CheW"/>
    <property type="match status" value="1"/>
</dbReference>
<dbReference type="PROSITE" id="PS50851">
    <property type="entry name" value="CHEW"/>
    <property type="match status" value="1"/>
</dbReference>
<keyword evidence="3" id="KW-1185">Reference proteome</keyword>
<dbReference type="AlphaFoldDB" id="A0A6V8LLP9"/>
<reference evidence="2 3" key="1">
    <citation type="submission" date="2020-04" db="EMBL/GenBank/DDBJ databases">
        <authorList>
            <consortium name="Desulfovibrio sp. FSS-1 genome sequencing consortium"/>
            <person name="Shimoshige H."/>
            <person name="Kobayashi H."/>
            <person name="Maekawa T."/>
        </authorList>
    </citation>
    <scope>NUCLEOTIDE SEQUENCE [LARGE SCALE GENOMIC DNA]</scope>
    <source>
        <strain evidence="2 3">SIID29052-01</strain>
    </source>
</reference>
<dbReference type="InterPro" id="IPR036061">
    <property type="entry name" value="CheW-like_dom_sf"/>
</dbReference>
<sequence>MSDTLHATSHRYLTFTLGRDMFALDIACVREILDMTEITRIPQAPEAVRGVVNVRGAAVPVVDLRLRFGMEAGEQTVHTRIIIVEIPTGDSITVLGAIADSVKEVLELEPDAIAPPPSMGTGVATDFLRGIGKSGGRFILILEISKVLGTSEVLSIKELGDMAAGETQA</sequence>
<evidence type="ECO:0000313" key="2">
    <source>
        <dbReference type="EMBL" id="GFK93592.1"/>
    </source>
</evidence>
<reference evidence="2 3" key="2">
    <citation type="submission" date="2020-05" db="EMBL/GenBank/DDBJ databases">
        <title>Draft genome sequence of Desulfovibrio sp. strainFSS-1.</title>
        <authorList>
            <person name="Shimoshige H."/>
            <person name="Kobayashi H."/>
            <person name="Maekawa T."/>
        </authorList>
    </citation>
    <scope>NUCLEOTIDE SEQUENCE [LARGE SCALE GENOMIC DNA]</scope>
    <source>
        <strain evidence="2 3">SIID29052-01</strain>
    </source>
</reference>
<protein>
    <submittedName>
        <fullName evidence="2">Chemotaxis protein CheW</fullName>
    </submittedName>
</protein>
<dbReference type="CDD" id="cd00732">
    <property type="entry name" value="CheW"/>
    <property type="match status" value="1"/>
</dbReference>
<proteinExistence type="predicted"/>